<sequence>MGAGQSSNLVHNIPSQPSPAAAAANPNVNPKNPNGLKPCCVCLETKKARDTCYFEKGDEAEQKCHYLILAHKKCMEDLGFTI</sequence>
<keyword evidence="2" id="KW-1185">Reference proteome</keyword>
<accession>A0ACC1IVL2</accession>
<evidence type="ECO:0000313" key="2">
    <source>
        <dbReference type="Proteomes" id="UP001150581"/>
    </source>
</evidence>
<protein>
    <submittedName>
        <fullName evidence="1">Uncharacterized protein</fullName>
    </submittedName>
</protein>
<dbReference type="EMBL" id="JANBPG010000019">
    <property type="protein sequence ID" value="KAJ1901697.1"/>
    <property type="molecule type" value="Genomic_DNA"/>
</dbReference>
<reference evidence="1" key="1">
    <citation type="submission" date="2022-07" db="EMBL/GenBank/DDBJ databases">
        <title>Phylogenomic reconstructions and comparative analyses of Kickxellomycotina fungi.</title>
        <authorList>
            <person name="Reynolds N.K."/>
            <person name="Stajich J.E."/>
            <person name="Barry K."/>
            <person name="Grigoriev I.V."/>
            <person name="Crous P."/>
            <person name="Smith M.E."/>
        </authorList>
    </citation>
    <scope>NUCLEOTIDE SEQUENCE</scope>
    <source>
        <strain evidence="1">Benny 63K</strain>
    </source>
</reference>
<proteinExistence type="predicted"/>
<gene>
    <name evidence="1" type="ORF">LPJ66_000610</name>
</gene>
<organism evidence="1 2">
    <name type="scientific">Kickxella alabastrina</name>
    <dbReference type="NCBI Taxonomy" id="61397"/>
    <lineage>
        <taxon>Eukaryota</taxon>
        <taxon>Fungi</taxon>
        <taxon>Fungi incertae sedis</taxon>
        <taxon>Zoopagomycota</taxon>
        <taxon>Kickxellomycotina</taxon>
        <taxon>Kickxellomycetes</taxon>
        <taxon>Kickxellales</taxon>
        <taxon>Kickxellaceae</taxon>
        <taxon>Kickxella</taxon>
    </lineage>
</organism>
<dbReference type="Proteomes" id="UP001150581">
    <property type="component" value="Unassembled WGS sequence"/>
</dbReference>
<evidence type="ECO:0000313" key="1">
    <source>
        <dbReference type="EMBL" id="KAJ1901697.1"/>
    </source>
</evidence>
<comment type="caution">
    <text evidence="1">The sequence shown here is derived from an EMBL/GenBank/DDBJ whole genome shotgun (WGS) entry which is preliminary data.</text>
</comment>
<name>A0ACC1IVL2_9FUNG</name>